<gene>
    <name evidence="3" type="ORF">DM02DRAFT_727736</name>
</gene>
<dbReference type="OrthoDB" id="5427350at2759"/>
<keyword evidence="4" id="KW-1185">Reference proteome</keyword>
<dbReference type="InterPro" id="IPR056024">
    <property type="entry name" value="DUF7605"/>
</dbReference>
<dbReference type="AlphaFoldDB" id="A0A2V1DUD9"/>
<organism evidence="3 4">
    <name type="scientific">Periconia macrospinosa</name>
    <dbReference type="NCBI Taxonomy" id="97972"/>
    <lineage>
        <taxon>Eukaryota</taxon>
        <taxon>Fungi</taxon>
        <taxon>Dikarya</taxon>
        <taxon>Ascomycota</taxon>
        <taxon>Pezizomycotina</taxon>
        <taxon>Dothideomycetes</taxon>
        <taxon>Pleosporomycetidae</taxon>
        <taxon>Pleosporales</taxon>
        <taxon>Massarineae</taxon>
        <taxon>Periconiaceae</taxon>
        <taxon>Periconia</taxon>
    </lineage>
</organism>
<name>A0A2V1DUD9_9PLEO</name>
<proteinExistence type="predicted"/>
<evidence type="ECO:0000313" key="3">
    <source>
        <dbReference type="EMBL" id="PVI01676.1"/>
    </source>
</evidence>
<protein>
    <recommendedName>
        <fullName evidence="2">DUF7605 domain-containing protein</fullName>
    </recommendedName>
</protein>
<dbReference type="STRING" id="97972.A0A2V1DUD9"/>
<dbReference type="EMBL" id="KZ805354">
    <property type="protein sequence ID" value="PVI01676.1"/>
    <property type="molecule type" value="Genomic_DNA"/>
</dbReference>
<dbReference type="PANTHER" id="PTHR36681">
    <property type="entry name" value="NUCLEAR GTPASE, GERMINAL CENTER-ASSOCIATED, TANDEM DUPLICATE 3"/>
    <property type="match status" value="1"/>
</dbReference>
<dbReference type="Pfam" id="PF24564">
    <property type="entry name" value="DUF7605"/>
    <property type="match status" value="1"/>
</dbReference>
<evidence type="ECO:0000256" key="1">
    <source>
        <dbReference type="SAM" id="MobiDB-lite"/>
    </source>
</evidence>
<sequence>MSSVPQKRTLEMSDQEDNHPDFISPYNLHHLEQPKLPFYHNNALLAQQSGTAMLENEANSGNQATQCMEELGDSDDEGEKKGINYDKLDEAGSRAMTALTILQAVFPELFPTRDDAKTYIQKAKDDESGQLQQLLEGVRDIYHTMVLKDIIKGDTMSDSATQPSRLKNFVRPFISEVHPTPMIPGTKLRCSLWPFVRLVRYYLNARNLQSGSIIVDTPGVTDTDCSRVDETRRYIQSSDVTVIVNEFGRMATDKGNYVELKVALQRKGPGGALLVGTNTDKIREHDNPPFTLAEEQRLWDKQKARCQLKDQVEKVDKEAVDAASNADPALALQMQKDLASKRKALLTETVRLDHSINDIRMKTLHRRVVSEVRDYRGARPGENEVPIYLVSSLQWIDKHLRGYRITEPPMFSREATGIPALSNFIYGRPAEGKFVELDHWVTNRLPYVLNRLEMLATISNLNQKELALQSCKEARSRSIEKINTHFDSLQEGTLLKIVSKMRASEKIFIEEAREICIEKQKTIRAQTHGAVLKRHGLYETPKIGKQNWNDEFLRPVRFRVEKSFNTTLNTLLPNKMRQIGVDIGQVIEQLVDKLRSDPSSGKMLGVVSTFEAYGKTRIGLIKHEVDTTRANLDDKLREIHTLATQNMSDAYFTLAMRPIYDKAVHDAKGKKRTKGTSLHSVRCDLFLTAISKANGPFNVLIKEVEREFKAAIVQFKHELSQKVDAVFRPIEEDIHREMRKEELEKDNPARKQWLSELAEMVHEARPMVKETEELLETCKKETLSVA</sequence>
<dbReference type="PANTHER" id="PTHR36681:SF3">
    <property type="entry name" value="NUCLEAR GTPASE, GERMINAL CENTER-ASSOCIATED, TANDEM DUPLICATE 3"/>
    <property type="match status" value="1"/>
</dbReference>
<dbReference type="Proteomes" id="UP000244855">
    <property type="component" value="Unassembled WGS sequence"/>
</dbReference>
<evidence type="ECO:0000313" key="4">
    <source>
        <dbReference type="Proteomes" id="UP000244855"/>
    </source>
</evidence>
<reference evidence="3 4" key="1">
    <citation type="journal article" date="2018" name="Sci. Rep.">
        <title>Comparative genomics provides insights into the lifestyle and reveals functional heterogeneity of dark septate endophytic fungi.</title>
        <authorList>
            <person name="Knapp D.G."/>
            <person name="Nemeth J.B."/>
            <person name="Barry K."/>
            <person name="Hainaut M."/>
            <person name="Henrissat B."/>
            <person name="Johnson J."/>
            <person name="Kuo A."/>
            <person name="Lim J.H.P."/>
            <person name="Lipzen A."/>
            <person name="Nolan M."/>
            <person name="Ohm R.A."/>
            <person name="Tamas L."/>
            <person name="Grigoriev I.V."/>
            <person name="Spatafora J.W."/>
            <person name="Nagy L.G."/>
            <person name="Kovacs G.M."/>
        </authorList>
    </citation>
    <scope>NUCLEOTIDE SEQUENCE [LARGE SCALE GENOMIC DNA]</scope>
    <source>
        <strain evidence="3 4">DSE2036</strain>
    </source>
</reference>
<feature type="compositionally biased region" description="Basic and acidic residues" evidence="1">
    <location>
        <begin position="8"/>
        <end position="20"/>
    </location>
</feature>
<evidence type="ECO:0000259" key="2">
    <source>
        <dbReference type="Pfam" id="PF24564"/>
    </source>
</evidence>
<feature type="region of interest" description="Disordered" evidence="1">
    <location>
        <begin position="1"/>
        <end position="26"/>
    </location>
</feature>
<accession>A0A2V1DUD9</accession>
<feature type="domain" description="DUF7605" evidence="2">
    <location>
        <begin position="521"/>
        <end position="667"/>
    </location>
</feature>